<gene>
    <name evidence="2" type="ORF">Pan14r_11300</name>
</gene>
<organism evidence="2 3">
    <name type="scientific">Crateriforma conspicua</name>
    <dbReference type="NCBI Taxonomy" id="2527996"/>
    <lineage>
        <taxon>Bacteria</taxon>
        <taxon>Pseudomonadati</taxon>
        <taxon>Planctomycetota</taxon>
        <taxon>Planctomycetia</taxon>
        <taxon>Planctomycetales</taxon>
        <taxon>Planctomycetaceae</taxon>
        <taxon>Crateriforma</taxon>
    </lineage>
</organism>
<evidence type="ECO:0000313" key="2">
    <source>
        <dbReference type="EMBL" id="TWT68847.1"/>
    </source>
</evidence>
<evidence type="ECO:0000313" key="3">
    <source>
        <dbReference type="Proteomes" id="UP000317238"/>
    </source>
</evidence>
<dbReference type="AlphaFoldDB" id="A0A5C5XZM7"/>
<dbReference type="Gene3D" id="3.30.420.10">
    <property type="entry name" value="Ribonuclease H-like superfamily/Ribonuclease H"/>
    <property type="match status" value="1"/>
</dbReference>
<dbReference type="EMBL" id="SJPL01000001">
    <property type="protein sequence ID" value="TWT68847.1"/>
    <property type="molecule type" value="Genomic_DNA"/>
</dbReference>
<dbReference type="Pfam" id="PF00665">
    <property type="entry name" value="rve"/>
    <property type="match status" value="1"/>
</dbReference>
<dbReference type="InterPro" id="IPR025948">
    <property type="entry name" value="HTH-like_dom"/>
</dbReference>
<dbReference type="InterPro" id="IPR001584">
    <property type="entry name" value="Integrase_cat-core"/>
</dbReference>
<dbReference type="Pfam" id="PF13333">
    <property type="entry name" value="rve_2"/>
    <property type="match status" value="1"/>
</dbReference>
<dbReference type="InterPro" id="IPR012337">
    <property type="entry name" value="RNaseH-like_sf"/>
</dbReference>
<dbReference type="InterPro" id="IPR050900">
    <property type="entry name" value="Transposase_IS3/IS150/IS904"/>
</dbReference>
<accession>A0A5C5XZM7</accession>
<dbReference type="InterPro" id="IPR048020">
    <property type="entry name" value="Transpos_IS3"/>
</dbReference>
<dbReference type="SUPFAM" id="SSF53098">
    <property type="entry name" value="Ribonuclease H-like"/>
    <property type="match status" value="1"/>
</dbReference>
<sequence length="243" mass="27544">MIHEIYWIHRGRYGARRIAAELGRRNVLCGVGRVARLLKNQGLRAIQPKSYIPRTTNSRHRLGYDENLLADATKPTAINQVWVGDITYIPIRSGTFGYCAVLMDLYSRRIVGWSYRQTMTEELVIEALSMAIKTRRPSAGLIHHSDRGGQYAGKRYRAMLVRASMSQSMSAAGNCYDNAFMESCFGTLKTELSMEDYAGHADALREIRTYVSYYNVDRIHSSLGYVTPCEFELQPQPVSVTTK</sequence>
<dbReference type="GO" id="GO:0003676">
    <property type="term" value="F:nucleic acid binding"/>
    <property type="evidence" value="ECO:0007669"/>
    <property type="project" value="InterPro"/>
</dbReference>
<dbReference type="Pfam" id="PF13276">
    <property type="entry name" value="HTH_21"/>
    <property type="match status" value="1"/>
</dbReference>
<evidence type="ECO:0000259" key="1">
    <source>
        <dbReference type="PROSITE" id="PS50994"/>
    </source>
</evidence>
<reference evidence="2 3" key="1">
    <citation type="submission" date="2019-02" db="EMBL/GenBank/DDBJ databases">
        <title>Deep-cultivation of Planctomycetes and their phenomic and genomic characterization uncovers novel biology.</title>
        <authorList>
            <person name="Wiegand S."/>
            <person name="Jogler M."/>
            <person name="Boedeker C."/>
            <person name="Pinto D."/>
            <person name="Vollmers J."/>
            <person name="Rivas-Marin E."/>
            <person name="Kohn T."/>
            <person name="Peeters S.H."/>
            <person name="Heuer A."/>
            <person name="Rast P."/>
            <person name="Oberbeckmann S."/>
            <person name="Bunk B."/>
            <person name="Jeske O."/>
            <person name="Meyerdierks A."/>
            <person name="Storesund J.E."/>
            <person name="Kallscheuer N."/>
            <person name="Luecker S."/>
            <person name="Lage O.M."/>
            <person name="Pohl T."/>
            <person name="Merkel B.J."/>
            <person name="Hornburger P."/>
            <person name="Mueller R.-W."/>
            <person name="Bruemmer F."/>
            <person name="Labrenz M."/>
            <person name="Spormann A.M."/>
            <person name="Op Den Camp H."/>
            <person name="Overmann J."/>
            <person name="Amann R."/>
            <person name="Jetten M.S.M."/>
            <person name="Mascher T."/>
            <person name="Medema M.H."/>
            <person name="Devos D.P."/>
            <person name="Kaster A.-K."/>
            <person name="Ovreas L."/>
            <person name="Rohde M."/>
            <person name="Galperin M.Y."/>
            <person name="Jogler C."/>
        </authorList>
    </citation>
    <scope>NUCLEOTIDE SEQUENCE [LARGE SCALE GENOMIC DNA]</scope>
    <source>
        <strain evidence="2 3">Pan14r</strain>
    </source>
</reference>
<dbReference type="NCBIfam" id="NF033516">
    <property type="entry name" value="transpos_IS3"/>
    <property type="match status" value="1"/>
</dbReference>
<keyword evidence="3" id="KW-1185">Reference proteome</keyword>
<dbReference type="PROSITE" id="PS50994">
    <property type="entry name" value="INTEGRASE"/>
    <property type="match status" value="1"/>
</dbReference>
<dbReference type="InterPro" id="IPR036397">
    <property type="entry name" value="RNaseH_sf"/>
</dbReference>
<comment type="caution">
    <text evidence="2">The sequence shown here is derived from an EMBL/GenBank/DDBJ whole genome shotgun (WGS) entry which is preliminary data.</text>
</comment>
<proteinExistence type="predicted"/>
<dbReference type="PANTHER" id="PTHR46889:SF7">
    <property type="entry name" value="TRANSPOSASE FOR INSERTION SEQUENCE ELEMENT IS904"/>
    <property type="match status" value="1"/>
</dbReference>
<dbReference type="GO" id="GO:0015074">
    <property type="term" value="P:DNA integration"/>
    <property type="evidence" value="ECO:0007669"/>
    <property type="project" value="InterPro"/>
</dbReference>
<dbReference type="Proteomes" id="UP000317238">
    <property type="component" value="Unassembled WGS sequence"/>
</dbReference>
<feature type="domain" description="Integrase catalytic" evidence="1">
    <location>
        <begin position="71"/>
        <end position="236"/>
    </location>
</feature>
<protein>
    <submittedName>
        <fullName evidence="2">Integrase core domain protein</fullName>
    </submittedName>
</protein>
<dbReference type="PANTHER" id="PTHR46889">
    <property type="entry name" value="TRANSPOSASE INSF FOR INSERTION SEQUENCE IS3B-RELATED"/>
    <property type="match status" value="1"/>
</dbReference>
<name>A0A5C5XZM7_9PLAN</name>